<keyword evidence="1" id="KW-0812">Transmembrane</keyword>
<keyword evidence="3" id="KW-1185">Reference proteome</keyword>
<reference evidence="2 3" key="1">
    <citation type="submission" date="2019-09" db="EMBL/GenBank/DDBJ databases">
        <authorList>
            <person name="Cummings J.R."/>
            <person name="Eaglin Z.M."/>
            <person name="Kluemper A.J."/>
            <person name="Powell E.A."/>
            <person name="Stamm J."/>
            <person name="Thompson S.A."/>
            <person name="Tolsma S."/>
            <person name="Caruso S.M."/>
            <person name="Garlena R.A."/>
            <person name="Russell D.A."/>
            <person name="Pope W.H."/>
            <person name="Jacobs-Se D."/>
            <person name="Hatfull G.F."/>
        </authorList>
    </citation>
    <scope>NUCLEOTIDE SEQUENCE [LARGE SCALE GENOMIC DNA]</scope>
</reference>
<dbReference type="Proteomes" id="UP000375470">
    <property type="component" value="Segment"/>
</dbReference>
<evidence type="ECO:0000313" key="2">
    <source>
        <dbReference type="EMBL" id="QGH76501.1"/>
    </source>
</evidence>
<name>A0A5Q2WDJ8_9CAUD</name>
<evidence type="ECO:0000313" key="3">
    <source>
        <dbReference type="Proteomes" id="UP000375470"/>
    </source>
</evidence>
<keyword evidence="1" id="KW-0472">Membrane</keyword>
<feature type="transmembrane region" description="Helical" evidence="1">
    <location>
        <begin position="6"/>
        <end position="30"/>
    </location>
</feature>
<proteinExistence type="predicted"/>
<gene>
    <name evidence="2" type="primary">229</name>
    <name evidence="2" type="ORF">SEA_DAUBENSKI_234</name>
</gene>
<sequence>MSMETVLMYAIGLLLGLIGIGLAELSYVFIKRYDIPGFYWPDLEEDDESDV</sequence>
<protein>
    <submittedName>
        <fullName evidence="2">Uncharacterized protein</fullName>
    </submittedName>
</protein>
<organism evidence="2 3">
    <name type="scientific">Streptomyces phage Daubenski</name>
    <dbReference type="NCBI Taxonomy" id="2653725"/>
    <lineage>
        <taxon>Viruses</taxon>
        <taxon>Duplodnaviria</taxon>
        <taxon>Heunggongvirae</taxon>
        <taxon>Uroviricota</taxon>
        <taxon>Caudoviricetes</taxon>
        <taxon>Stanwilliamsviridae</taxon>
        <taxon>Boydwoodruffvirinae</taxon>
        <taxon>Samistivirus</taxon>
        <taxon>Samistivirus daubenski</taxon>
    </lineage>
</organism>
<dbReference type="GeneID" id="65122943"/>
<dbReference type="EMBL" id="MN444876">
    <property type="protein sequence ID" value="QGH76501.1"/>
    <property type="molecule type" value="Genomic_DNA"/>
</dbReference>
<evidence type="ECO:0000256" key="1">
    <source>
        <dbReference type="SAM" id="Phobius"/>
    </source>
</evidence>
<dbReference type="RefSeq" id="YP_010104958.1">
    <property type="nucleotide sequence ID" value="NC_055822.1"/>
</dbReference>
<dbReference type="KEGG" id="vg:65122943"/>
<keyword evidence="1" id="KW-1133">Transmembrane helix</keyword>
<accession>A0A5Q2WDJ8</accession>